<dbReference type="GO" id="GO:0005524">
    <property type="term" value="F:ATP binding"/>
    <property type="evidence" value="ECO:0007669"/>
    <property type="project" value="UniProtKB-KW"/>
</dbReference>
<dbReference type="RefSeq" id="WP_027845801.1">
    <property type="nucleotide sequence ID" value="NZ_LMTZ01000085.1"/>
</dbReference>
<dbReference type="InterPro" id="IPR027417">
    <property type="entry name" value="P-loop_NTPase"/>
</dbReference>
<evidence type="ECO:0000313" key="13">
    <source>
        <dbReference type="EMBL" id="KST67716.1"/>
    </source>
</evidence>
<evidence type="ECO:0000256" key="9">
    <source>
        <dbReference type="SAM" id="Coils"/>
    </source>
</evidence>
<feature type="transmembrane region" description="Helical" evidence="10">
    <location>
        <begin position="74"/>
        <end position="93"/>
    </location>
</feature>
<dbReference type="Gene3D" id="1.20.1560.10">
    <property type="entry name" value="ABC transporter type 1, transmembrane domain"/>
    <property type="match status" value="1"/>
</dbReference>
<protein>
    <submittedName>
        <fullName evidence="13">ABC transporter ATP-binding protein</fullName>
    </submittedName>
</protein>
<keyword evidence="6 13" id="KW-0067">ATP-binding</keyword>
<dbReference type="OrthoDB" id="544620at2"/>
<dbReference type="InterPro" id="IPR003439">
    <property type="entry name" value="ABC_transporter-like_ATP-bd"/>
</dbReference>
<gene>
    <name evidence="13" type="ORF">BC008_43980</name>
</gene>
<keyword evidence="9" id="KW-0175">Coiled coil</keyword>
<organism evidence="13 14">
    <name type="scientific">Mastigocoleus testarum BC008</name>
    <dbReference type="NCBI Taxonomy" id="371196"/>
    <lineage>
        <taxon>Bacteria</taxon>
        <taxon>Bacillati</taxon>
        <taxon>Cyanobacteriota</taxon>
        <taxon>Cyanophyceae</taxon>
        <taxon>Nostocales</taxon>
        <taxon>Hapalosiphonaceae</taxon>
        <taxon>Mastigocoleus</taxon>
    </lineage>
</organism>
<dbReference type="EMBL" id="LMTZ01000085">
    <property type="protein sequence ID" value="KST67716.1"/>
    <property type="molecule type" value="Genomic_DNA"/>
</dbReference>
<dbReference type="GO" id="GO:0034040">
    <property type="term" value="F:ATPase-coupled lipid transmembrane transporter activity"/>
    <property type="evidence" value="ECO:0007669"/>
    <property type="project" value="TreeGrafter"/>
</dbReference>
<feature type="domain" description="ABC transporter" evidence="11">
    <location>
        <begin position="364"/>
        <end position="598"/>
    </location>
</feature>
<dbReference type="CDD" id="cd07346">
    <property type="entry name" value="ABC_6TM_exporters"/>
    <property type="match status" value="1"/>
</dbReference>
<reference evidence="13 14" key="1">
    <citation type="journal article" date="2015" name="Genome Announc.">
        <title>Draft Genome of the Euendolithic (true boring) Cyanobacterium Mastigocoleus testarum strain BC008.</title>
        <authorList>
            <person name="Guida B.S."/>
            <person name="Garcia-Pichel F."/>
        </authorList>
    </citation>
    <scope>NUCLEOTIDE SEQUENCE [LARGE SCALE GENOMIC DNA]</scope>
    <source>
        <strain evidence="13 14">BC008</strain>
    </source>
</reference>
<evidence type="ECO:0000256" key="4">
    <source>
        <dbReference type="ARBA" id="ARBA00022692"/>
    </source>
</evidence>
<dbReference type="SUPFAM" id="SSF90123">
    <property type="entry name" value="ABC transporter transmembrane region"/>
    <property type="match status" value="1"/>
</dbReference>
<evidence type="ECO:0000313" key="14">
    <source>
        <dbReference type="Proteomes" id="UP000053372"/>
    </source>
</evidence>
<dbReference type="InterPro" id="IPR017871">
    <property type="entry name" value="ABC_transporter-like_CS"/>
</dbReference>
<dbReference type="PROSITE" id="PS50929">
    <property type="entry name" value="ABC_TM1F"/>
    <property type="match status" value="1"/>
</dbReference>
<dbReference type="PANTHER" id="PTHR24221">
    <property type="entry name" value="ATP-BINDING CASSETTE SUB-FAMILY B"/>
    <property type="match status" value="1"/>
</dbReference>
<sequence length="606" mass="69021">MANFRDVVNYFRPYWKLSVFSIAASSIYEIFDLVVPYAIGQILNILSNQPIDRPLTNLIAGVGSTINYPVNKTLSFGVLLGLIFLVTVVRAPTQPWLSNWFHWDIALKARRDQNKKAIEKILTLPLEFYDENNPGRISARVAKGITNHTWTYPEITGQLIPKLFRVLGIFVFICLVEWRIAVLFLISFVVILSFTLKKLRKLIWHESRLDKYAEDTESRTSELITNIKTVKAFATESKELKRQNSRLQRELTVVEYRIHKGYVQLATWQRSLIQFCVFVVLGLTLAATINGRITLGHFVMTLTLSSMAYAELEPISILAEIFARRYSSMLRFHEFLQEPSGIDSVGILGKPKSGEGEYQFTGKLEFSHVDFGYEPDRKVLHDINFLIEPYQTVALVGRSGSGKSTLVKLLFRYFEPQTGQILIDGEDIRILDIGAYRRRLAIVHQEVDVFNGTVLDNLTYGKTEATLEQVDEACRISRLDEVIDQLSDGYYTVVGERGVRLSGGQRQRLGIARALLVKPDVLIFDEATSSLDYESERSIQLAMRDLQGTCTTIVIAHRLSTVREADKIVVLEQGRIAEIGNHQELLRHEGIYQRLHSLQETGELLR</sequence>
<dbReference type="Proteomes" id="UP000053372">
    <property type="component" value="Unassembled WGS sequence"/>
</dbReference>
<proteinExistence type="predicted"/>
<keyword evidence="4 10" id="KW-0812">Transmembrane</keyword>
<dbReference type="GO" id="GO:0005886">
    <property type="term" value="C:plasma membrane"/>
    <property type="evidence" value="ECO:0007669"/>
    <property type="project" value="UniProtKB-SubCell"/>
</dbReference>
<dbReference type="InterPro" id="IPR036640">
    <property type="entry name" value="ABC1_TM_sf"/>
</dbReference>
<dbReference type="Pfam" id="PF00664">
    <property type="entry name" value="ABC_membrane"/>
    <property type="match status" value="1"/>
</dbReference>
<keyword evidence="2" id="KW-0813">Transport</keyword>
<evidence type="ECO:0000256" key="2">
    <source>
        <dbReference type="ARBA" id="ARBA00022448"/>
    </source>
</evidence>
<dbReference type="GO" id="GO:0140359">
    <property type="term" value="F:ABC-type transporter activity"/>
    <property type="evidence" value="ECO:0007669"/>
    <property type="project" value="InterPro"/>
</dbReference>
<feature type="domain" description="ABC transmembrane type-1" evidence="12">
    <location>
        <begin position="19"/>
        <end position="324"/>
    </location>
</feature>
<keyword evidence="8 10" id="KW-0472">Membrane</keyword>
<dbReference type="InterPro" id="IPR003593">
    <property type="entry name" value="AAA+_ATPase"/>
</dbReference>
<dbReference type="SMART" id="SM00382">
    <property type="entry name" value="AAA"/>
    <property type="match status" value="1"/>
</dbReference>
<dbReference type="FunFam" id="3.40.50.300:FF:000221">
    <property type="entry name" value="Multidrug ABC transporter ATP-binding protein"/>
    <property type="match status" value="1"/>
</dbReference>
<dbReference type="AlphaFoldDB" id="A0A0V7ZSS1"/>
<accession>A0A0V7ZSS1</accession>
<evidence type="ECO:0000259" key="12">
    <source>
        <dbReference type="PROSITE" id="PS50929"/>
    </source>
</evidence>
<evidence type="ECO:0000256" key="3">
    <source>
        <dbReference type="ARBA" id="ARBA00022475"/>
    </source>
</evidence>
<keyword evidence="14" id="KW-1185">Reference proteome</keyword>
<evidence type="ECO:0000256" key="6">
    <source>
        <dbReference type="ARBA" id="ARBA00022840"/>
    </source>
</evidence>
<dbReference type="GO" id="GO:0016887">
    <property type="term" value="F:ATP hydrolysis activity"/>
    <property type="evidence" value="ECO:0007669"/>
    <property type="project" value="InterPro"/>
</dbReference>
<name>A0A0V7ZSS1_9CYAN</name>
<dbReference type="PANTHER" id="PTHR24221:SF646">
    <property type="entry name" value="HAEMOLYSIN SECRETION ATP-BINDING PROTEIN"/>
    <property type="match status" value="1"/>
</dbReference>
<evidence type="ECO:0000256" key="8">
    <source>
        <dbReference type="ARBA" id="ARBA00023136"/>
    </source>
</evidence>
<evidence type="ECO:0000256" key="1">
    <source>
        <dbReference type="ARBA" id="ARBA00004651"/>
    </source>
</evidence>
<dbReference type="InterPro" id="IPR011527">
    <property type="entry name" value="ABC1_TM_dom"/>
</dbReference>
<comment type="subcellular location">
    <subcellularLocation>
        <location evidence="1">Cell membrane</location>
        <topology evidence="1">Multi-pass membrane protein</topology>
    </subcellularLocation>
</comment>
<evidence type="ECO:0000256" key="7">
    <source>
        <dbReference type="ARBA" id="ARBA00022989"/>
    </source>
</evidence>
<keyword evidence="7 10" id="KW-1133">Transmembrane helix</keyword>
<evidence type="ECO:0000256" key="5">
    <source>
        <dbReference type="ARBA" id="ARBA00022741"/>
    </source>
</evidence>
<evidence type="ECO:0000256" key="10">
    <source>
        <dbReference type="SAM" id="Phobius"/>
    </source>
</evidence>
<dbReference type="PROSITE" id="PS50893">
    <property type="entry name" value="ABC_TRANSPORTER_2"/>
    <property type="match status" value="1"/>
</dbReference>
<dbReference type="Pfam" id="PF00005">
    <property type="entry name" value="ABC_tran"/>
    <property type="match status" value="1"/>
</dbReference>
<dbReference type="SUPFAM" id="SSF52540">
    <property type="entry name" value="P-loop containing nucleoside triphosphate hydrolases"/>
    <property type="match status" value="1"/>
</dbReference>
<feature type="coiled-coil region" evidence="9">
    <location>
        <begin position="230"/>
        <end position="257"/>
    </location>
</feature>
<dbReference type="Gene3D" id="3.40.50.300">
    <property type="entry name" value="P-loop containing nucleotide triphosphate hydrolases"/>
    <property type="match status" value="1"/>
</dbReference>
<dbReference type="InterPro" id="IPR039421">
    <property type="entry name" value="Type_1_exporter"/>
</dbReference>
<dbReference type="PROSITE" id="PS00211">
    <property type="entry name" value="ABC_TRANSPORTER_1"/>
    <property type="match status" value="1"/>
</dbReference>
<keyword evidence="5" id="KW-0547">Nucleotide-binding</keyword>
<comment type="caution">
    <text evidence="13">The sequence shown here is derived from an EMBL/GenBank/DDBJ whole genome shotgun (WGS) entry which is preliminary data.</text>
</comment>
<keyword evidence="3" id="KW-1003">Cell membrane</keyword>
<feature type="transmembrane region" description="Helical" evidence="10">
    <location>
        <begin position="169"/>
        <end position="194"/>
    </location>
</feature>
<feature type="transmembrane region" description="Helical" evidence="10">
    <location>
        <begin position="272"/>
        <end position="289"/>
    </location>
</feature>
<evidence type="ECO:0000259" key="11">
    <source>
        <dbReference type="PROSITE" id="PS50893"/>
    </source>
</evidence>